<organism evidence="7 8">
    <name type="scientific">Mycena venus</name>
    <dbReference type="NCBI Taxonomy" id="2733690"/>
    <lineage>
        <taxon>Eukaryota</taxon>
        <taxon>Fungi</taxon>
        <taxon>Dikarya</taxon>
        <taxon>Basidiomycota</taxon>
        <taxon>Agaricomycotina</taxon>
        <taxon>Agaricomycetes</taxon>
        <taxon>Agaricomycetidae</taxon>
        <taxon>Agaricales</taxon>
        <taxon>Marasmiineae</taxon>
        <taxon>Mycenaceae</taxon>
        <taxon>Mycena</taxon>
    </lineage>
</organism>
<evidence type="ECO:0000256" key="2">
    <source>
        <dbReference type="ARBA" id="ARBA00010617"/>
    </source>
</evidence>
<comment type="caution">
    <text evidence="7">The sequence shown here is derived from an EMBL/GenBank/DDBJ whole genome shotgun (WGS) entry which is preliminary data.</text>
</comment>
<evidence type="ECO:0000256" key="6">
    <source>
        <dbReference type="SAM" id="Phobius"/>
    </source>
</evidence>
<dbReference type="SUPFAM" id="SSF48264">
    <property type="entry name" value="Cytochrome P450"/>
    <property type="match status" value="1"/>
</dbReference>
<keyword evidence="6" id="KW-0812">Transmembrane</keyword>
<dbReference type="PRINTS" id="PR00465">
    <property type="entry name" value="EP450IV"/>
</dbReference>
<keyword evidence="5" id="KW-0408">Iron</keyword>
<dbReference type="OrthoDB" id="1844152at2759"/>
<comment type="similarity">
    <text evidence="2">Belongs to the cytochrome P450 family.</text>
</comment>
<dbReference type="InterPro" id="IPR001128">
    <property type="entry name" value="Cyt_P450"/>
</dbReference>
<dbReference type="GO" id="GO:0020037">
    <property type="term" value="F:heme binding"/>
    <property type="evidence" value="ECO:0007669"/>
    <property type="project" value="InterPro"/>
</dbReference>
<dbReference type="CDD" id="cd11041">
    <property type="entry name" value="CYP503A1-like"/>
    <property type="match status" value="1"/>
</dbReference>
<accession>A0A8H6YPU4</accession>
<keyword evidence="4" id="KW-0560">Oxidoreductase</keyword>
<reference evidence="7" key="1">
    <citation type="submission" date="2020-05" db="EMBL/GenBank/DDBJ databases">
        <title>Mycena genomes resolve the evolution of fungal bioluminescence.</title>
        <authorList>
            <person name="Tsai I.J."/>
        </authorList>
    </citation>
    <scope>NUCLEOTIDE SEQUENCE</scope>
    <source>
        <strain evidence="7">CCC161011</strain>
    </source>
</reference>
<keyword evidence="6" id="KW-0472">Membrane</keyword>
<name>A0A8H6YPU4_9AGAR</name>
<evidence type="ECO:0000256" key="4">
    <source>
        <dbReference type="ARBA" id="ARBA00023002"/>
    </source>
</evidence>
<keyword evidence="6" id="KW-1133">Transmembrane helix</keyword>
<comment type="cofactor">
    <cofactor evidence="1">
        <name>heme</name>
        <dbReference type="ChEBI" id="CHEBI:30413"/>
    </cofactor>
</comment>
<dbReference type="Pfam" id="PF00067">
    <property type="entry name" value="p450"/>
    <property type="match status" value="1"/>
</dbReference>
<gene>
    <name evidence="7" type="ORF">MVEN_00645200</name>
</gene>
<dbReference type="InterPro" id="IPR036396">
    <property type="entry name" value="Cyt_P450_sf"/>
</dbReference>
<dbReference type="GO" id="GO:0004497">
    <property type="term" value="F:monooxygenase activity"/>
    <property type="evidence" value="ECO:0007669"/>
    <property type="project" value="InterPro"/>
</dbReference>
<evidence type="ECO:0000256" key="3">
    <source>
        <dbReference type="ARBA" id="ARBA00022723"/>
    </source>
</evidence>
<protein>
    <submittedName>
        <fullName evidence="7">Cytochrome p450</fullName>
    </submittedName>
</protein>
<evidence type="ECO:0000313" key="7">
    <source>
        <dbReference type="EMBL" id="KAF7362942.1"/>
    </source>
</evidence>
<dbReference type="GO" id="GO:0005506">
    <property type="term" value="F:iron ion binding"/>
    <property type="evidence" value="ECO:0007669"/>
    <property type="project" value="InterPro"/>
</dbReference>
<dbReference type="Gene3D" id="1.10.630.10">
    <property type="entry name" value="Cytochrome P450"/>
    <property type="match status" value="1"/>
</dbReference>
<dbReference type="PANTHER" id="PTHR46206">
    <property type="entry name" value="CYTOCHROME P450"/>
    <property type="match status" value="1"/>
</dbReference>
<proteinExistence type="inferred from homology"/>
<dbReference type="GO" id="GO:0016705">
    <property type="term" value="F:oxidoreductase activity, acting on paired donors, with incorporation or reduction of molecular oxygen"/>
    <property type="evidence" value="ECO:0007669"/>
    <property type="project" value="InterPro"/>
</dbReference>
<evidence type="ECO:0000256" key="5">
    <source>
        <dbReference type="ARBA" id="ARBA00023004"/>
    </source>
</evidence>
<dbReference type="EMBL" id="JACAZI010000004">
    <property type="protein sequence ID" value="KAF7362942.1"/>
    <property type="molecule type" value="Genomic_DNA"/>
</dbReference>
<feature type="transmembrane region" description="Helical" evidence="6">
    <location>
        <begin position="293"/>
        <end position="316"/>
    </location>
</feature>
<evidence type="ECO:0000313" key="8">
    <source>
        <dbReference type="Proteomes" id="UP000620124"/>
    </source>
</evidence>
<keyword evidence="3" id="KW-0479">Metal-binding</keyword>
<feature type="transmembrane region" description="Helical" evidence="6">
    <location>
        <begin position="6"/>
        <end position="24"/>
    </location>
</feature>
<dbReference type="AlphaFoldDB" id="A0A8H6YPU4"/>
<sequence length="512" mass="58747">MVDSVTVVKFAGCIVPFYVLFRYIECYRRNTLLRNIPTVGYSSSLLSYISAFRLFLHSREIIGEGYHRYHGSAFKIAQINQWHVIVSGPRMIDDIRRARDDQLSLRFAADEATQARYTIGDYRHDHDFYRVGAIRSSITPAIGLRFSDVRDEIVAAFADEVPASQNWIKVPVIETARRIVSRTSNRLFVGLPLCRDPDYRDLNVEFTIDVMTSAQILLLFPDFMKPFVARLVTNIPKQIHRAANLLRPYIQDRLDREMEYGPDWPEKPDDLLSWLIDNTPAERKSVETIALQVLIINFGAIHTTSIAFTSTFYFLACHPEFTDPLREEIQSIVEEDGWTKAAMARMRKLDSFIKESQRMAGNGVTSMNRKVLKDFTFSDGTTVPAGCFISAASWATHNDDNVYPDAHQFKGFRFVDVEANHMVSPTLDYIIFGHGRHAWYVSSAATNHWWLSKNSSPGRFFAVNELKAMLAHILMTYDVKFEDERTSPPPPTWFEMSLIPDLKAEVLFRARV</sequence>
<dbReference type="Proteomes" id="UP000620124">
    <property type="component" value="Unassembled WGS sequence"/>
</dbReference>
<keyword evidence="8" id="KW-1185">Reference proteome</keyword>
<evidence type="ECO:0000256" key="1">
    <source>
        <dbReference type="ARBA" id="ARBA00001971"/>
    </source>
</evidence>
<dbReference type="InterPro" id="IPR002403">
    <property type="entry name" value="Cyt_P450_E_grp-IV"/>
</dbReference>